<sequence length="1471" mass="165638">MGKEKHYWLLKTEPGEWSWEDQAANEGLSNWDGVKNKQAQKNLKAMHLGDLCFFYHSGAKARRVVGVVSVVREWYEEGDGGAGGAVDVRCVGEMRRAVDLGEMKKESGLKGFGLFRQPRLSVVPVPEEVWKRVCEMGGGYEGGTGGNLEMRRSEGGRSKIEMQALGGGYRFAELLPRSWRRSTALRSFSSSSSFFSDQSRGGLPRFFSEVLPPSKAFSLSLYLYHMHSIGLLREYGGERERGLERERESDGGVRGFPRATENAEGKVLARHGKSFKKGGFGVESKSFEVEVEEKKGRLQATIVEWKKGISLWIRLGSASLGLFLDCLVLCIKDVRMVKWVRKWKENGRAYSLVRDQNKGGCFLRLDVVDLENKRFSIFIPKERGAKGGWVSMVETLRRLGCAYGGMISQKEEELRLKPSMVKTFTKVVKMPRGLPVSLWERDILRRIGEECGGFLAVDSQTEKMEELQWAWLLVKRNGDELPNVVEVWVEELCYSLTLWWEVKPVMRAATAGKRGKNVATGGEVGGEACTRAGERVLEAKDGSRLEALLLPADGTRGQSSGLGQVMDPIRSFDGSLGGSQGSGGLTLLGLTEPPWSSKESEPIGLDPFSDLPCKNGPSLFGLSSRKISRRAKTLEPPVMPRLDNRGPPMPLAVVRAQLGEARPSMVISQSLMGGPDAGISPFWVKDGLRRPSEEEIQSEGRSKTDRALLEEDARYENVPISIGPVVSGSLFSSSPIYGRTPLGEYYDFYGAGLDLTQGVTPRLCNVTRSTEQEIVKRWELIEVNTDSIEESREELCLARSMRQGGRGWEEASWEESDLARFNKFLGFSTEGVEKDILEFLETKIQSMSEGLVRSLGSGRFLDWGAMGAQGATGGILICWDKRTLEVLEMEMGQFSISCMLRNVEDGNAWIFTGVYMPFSKEEREILWEELGAIRGIWDDPWCLGGDFNITLSQRERSNQGSLTGAMRRFVQVVDELELLDLPIQGGVFSWSRGRNNQSWARLDRFLVTQNWLDHFSGVVQSRLPRPTSDHFPILLKGGGLRRGLSPFRFENMWLKVDGFKDLLQDWWQGSGGRGRASFRLATKMKVMKEKIKGWNRDVFGRLEVNKNSALQQVAFWDGVESERSLIEGETELKRKAKETFKKWVLLEETHWRQVFKGAVALRKGTRTQLPFTEEEIHSALMEMNGDKAPSPDGITVAFWQSCWDFMKEEIVDLFKEFFDKKSFAKSLNTTFLVLIPKKGGAEDLGDFRPINLLGGLYKLLAKVLANRLKKVLDKEVVCTQKEKGGLGIFKIDLLNKALLGKWIWRFAFEKEILWKKVIGVKYGHEGFGWRTNEARGTFGVGVWKEILKEANWCWDNIGFKVGEGIKLFALVVHRNATVNEVWDLSLGQGGWNIRFSRDSNDWELDAIGELFHMLRDLRISSEEDSVIWKGRGHGFFRIRDAYKLLAAPSAITFPKKSIWVDKVPTKVAFFA</sequence>
<dbReference type="PANTHER" id="PTHR14087:SF8">
    <property type="entry name" value="OS03G0676100 PROTEIN"/>
    <property type="match status" value="1"/>
</dbReference>
<dbReference type="GO" id="GO:0003824">
    <property type="term" value="F:catalytic activity"/>
    <property type="evidence" value="ECO:0007669"/>
    <property type="project" value="InterPro"/>
</dbReference>
<gene>
    <name evidence="3" type="ORF">VITISV_034945</name>
</gene>
<dbReference type="SUPFAM" id="SSF88697">
    <property type="entry name" value="PUA domain-like"/>
    <property type="match status" value="1"/>
</dbReference>
<evidence type="ECO:0000259" key="2">
    <source>
        <dbReference type="Pfam" id="PF03372"/>
    </source>
</evidence>
<accession>A5BL95</accession>
<name>A5BL95_VITVI</name>
<dbReference type="InterPro" id="IPR015947">
    <property type="entry name" value="PUA-like_sf"/>
</dbReference>
<dbReference type="InterPro" id="IPR005135">
    <property type="entry name" value="Endo/exonuclease/phosphatase"/>
</dbReference>
<dbReference type="PANTHER" id="PTHR14087">
    <property type="entry name" value="THYMOCYTE NUCLEAR PROTEIN 1"/>
    <property type="match status" value="1"/>
</dbReference>
<dbReference type="FunFam" id="3.10.590.10:FF:000005">
    <property type="entry name" value="Os03g0676100 protein"/>
    <property type="match status" value="1"/>
</dbReference>
<dbReference type="OrthoDB" id="3465at2759"/>
<dbReference type="InterPro" id="IPR002740">
    <property type="entry name" value="EVE_domain"/>
</dbReference>
<dbReference type="InterPro" id="IPR036691">
    <property type="entry name" value="Endo/exonu/phosph_ase_sf"/>
</dbReference>
<proteinExistence type="predicted"/>
<feature type="domain" description="EVE" evidence="1">
    <location>
        <begin position="7"/>
        <end position="136"/>
    </location>
</feature>
<dbReference type="Gene3D" id="3.60.10.10">
    <property type="entry name" value="Endonuclease/exonuclease/phosphatase"/>
    <property type="match status" value="1"/>
</dbReference>
<evidence type="ECO:0008006" key="4">
    <source>
        <dbReference type="Google" id="ProtNLM"/>
    </source>
</evidence>
<organism evidence="3">
    <name type="scientific">Vitis vinifera</name>
    <name type="common">Grape</name>
    <dbReference type="NCBI Taxonomy" id="29760"/>
    <lineage>
        <taxon>Eukaryota</taxon>
        <taxon>Viridiplantae</taxon>
        <taxon>Streptophyta</taxon>
        <taxon>Embryophyta</taxon>
        <taxon>Tracheophyta</taxon>
        <taxon>Spermatophyta</taxon>
        <taxon>Magnoliopsida</taxon>
        <taxon>eudicotyledons</taxon>
        <taxon>Gunneridae</taxon>
        <taxon>Pentapetalae</taxon>
        <taxon>rosids</taxon>
        <taxon>Vitales</taxon>
        <taxon>Vitaceae</taxon>
        <taxon>Viteae</taxon>
        <taxon>Vitis</taxon>
    </lineage>
</organism>
<reference evidence="3" key="1">
    <citation type="journal article" date="2007" name="PLoS ONE">
        <title>The first genome sequence of an elite grapevine cultivar (Pinot noir Vitis vinifera L.): coping with a highly heterozygous genome.</title>
        <authorList>
            <person name="Velasco R."/>
            <person name="Zharkikh A."/>
            <person name="Troggio M."/>
            <person name="Cartwright D.A."/>
            <person name="Cestaro A."/>
            <person name="Pruss D."/>
            <person name="Pindo M."/>
            <person name="FitzGerald L.M."/>
            <person name="Vezzulli S."/>
            <person name="Reid J."/>
            <person name="Malacarne G."/>
            <person name="Iliev D."/>
            <person name="Coppola G."/>
            <person name="Wardell B."/>
            <person name="Micheletti D."/>
            <person name="Macalma T."/>
            <person name="Facci M."/>
            <person name="Mitchell J.T."/>
            <person name="Perazzolli M."/>
            <person name="Eldredge G."/>
            <person name="Gatto P."/>
            <person name="Oyzerski R."/>
            <person name="Moretto M."/>
            <person name="Gutin N."/>
            <person name="Stefanini M."/>
            <person name="Chen Y."/>
            <person name="Segala C."/>
            <person name="Davenport C."/>
            <person name="Dematte L."/>
            <person name="Mraz A."/>
            <person name="Battilana J."/>
            <person name="Stormo K."/>
            <person name="Costa F."/>
            <person name="Tao Q."/>
            <person name="Si-Ammour A."/>
            <person name="Harkins T."/>
            <person name="Lackey A."/>
            <person name="Perbost C."/>
            <person name="Taillon B."/>
            <person name="Stella A."/>
            <person name="Solovyev V."/>
            <person name="Fawcett J.A."/>
            <person name="Sterck L."/>
            <person name="Vandepoele K."/>
            <person name="Grando S.M."/>
            <person name="Toppo S."/>
            <person name="Moser C."/>
            <person name="Lanchbury J."/>
            <person name="Bogden R."/>
            <person name="Skolnick M."/>
            <person name="Sgaramella V."/>
            <person name="Bhatnagar S.K."/>
            <person name="Fontana P."/>
            <person name="Gutin A."/>
            <person name="Van de Peer Y."/>
            <person name="Salamini F."/>
            <person name="Viola R."/>
        </authorList>
    </citation>
    <scope>NUCLEOTIDE SEQUENCE</scope>
</reference>
<dbReference type="SUPFAM" id="SSF56219">
    <property type="entry name" value="DNase I-like"/>
    <property type="match status" value="1"/>
</dbReference>
<dbReference type="ExpressionAtlas" id="A5BL95">
    <property type="expression patterns" value="baseline"/>
</dbReference>
<dbReference type="InterPro" id="IPR052181">
    <property type="entry name" value="5hmC_binding"/>
</dbReference>
<dbReference type="EMBL" id="AM463409">
    <property type="protein sequence ID" value="CAN83372.1"/>
    <property type="molecule type" value="Genomic_DNA"/>
</dbReference>
<protein>
    <recommendedName>
        <fullName evidence="4">EVE domain-containing protein</fullName>
    </recommendedName>
</protein>
<evidence type="ECO:0000313" key="3">
    <source>
        <dbReference type="EMBL" id="CAN83372.1"/>
    </source>
</evidence>
<feature type="domain" description="Endonuclease/exonuclease/phosphatase" evidence="2">
    <location>
        <begin position="867"/>
        <end position="1030"/>
    </location>
</feature>
<dbReference type="Pfam" id="PF01878">
    <property type="entry name" value="EVE"/>
    <property type="match status" value="1"/>
</dbReference>
<dbReference type="Gene3D" id="3.10.590.10">
    <property type="entry name" value="ph1033 like domains"/>
    <property type="match status" value="1"/>
</dbReference>
<dbReference type="Pfam" id="PF03372">
    <property type="entry name" value="Exo_endo_phos"/>
    <property type="match status" value="1"/>
</dbReference>
<evidence type="ECO:0000259" key="1">
    <source>
        <dbReference type="Pfam" id="PF01878"/>
    </source>
</evidence>